<sequence>MTFKILEELIIDKNVDKYAMKGIIMKNNDRREDEFVNVRCVKGKMKDKNILDVFYGNGDEKNQRNL</sequence>
<evidence type="ECO:0000313" key="1">
    <source>
        <dbReference type="EMBL" id="CAG8744911.1"/>
    </source>
</evidence>
<dbReference type="EMBL" id="CAJVPY010014156">
    <property type="protein sequence ID" value="CAG8744911.1"/>
    <property type="molecule type" value="Genomic_DNA"/>
</dbReference>
<reference evidence="1" key="1">
    <citation type="submission" date="2021-06" db="EMBL/GenBank/DDBJ databases">
        <authorList>
            <person name="Kallberg Y."/>
            <person name="Tangrot J."/>
            <person name="Rosling A."/>
        </authorList>
    </citation>
    <scope>NUCLEOTIDE SEQUENCE</scope>
    <source>
        <strain evidence="1">MA453B</strain>
    </source>
</reference>
<dbReference type="Proteomes" id="UP000789405">
    <property type="component" value="Unassembled WGS sequence"/>
</dbReference>
<gene>
    <name evidence="1" type="ORF">DERYTH_LOCUS16346</name>
</gene>
<proteinExistence type="predicted"/>
<organism evidence="1 2">
    <name type="scientific">Dentiscutata erythropus</name>
    <dbReference type="NCBI Taxonomy" id="1348616"/>
    <lineage>
        <taxon>Eukaryota</taxon>
        <taxon>Fungi</taxon>
        <taxon>Fungi incertae sedis</taxon>
        <taxon>Mucoromycota</taxon>
        <taxon>Glomeromycotina</taxon>
        <taxon>Glomeromycetes</taxon>
        <taxon>Diversisporales</taxon>
        <taxon>Gigasporaceae</taxon>
        <taxon>Dentiscutata</taxon>
    </lineage>
</organism>
<dbReference type="AlphaFoldDB" id="A0A9N9IPE0"/>
<keyword evidence="2" id="KW-1185">Reference proteome</keyword>
<protein>
    <submittedName>
        <fullName evidence="1">73_t:CDS:1</fullName>
    </submittedName>
</protein>
<accession>A0A9N9IPE0</accession>
<evidence type="ECO:0000313" key="2">
    <source>
        <dbReference type="Proteomes" id="UP000789405"/>
    </source>
</evidence>
<comment type="caution">
    <text evidence="1">The sequence shown here is derived from an EMBL/GenBank/DDBJ whole genome shotgun (WGS) entry which is preliminary data.</text>
</comment>
<name>A0A9N9IPE0_9GLOM</name>